<sequence length="110" mass="12402">MELTKEDQHLNTLITPYGCFKYCRGLMGLATTGDVFCLRGDIAFKDGISEDEDKAICDNPTITNLTDLHSFMGLVNQLAEFTRDIAQHLCPLMTPRRCLHGPWITMRHSA</sequence>
<dbReference type="Proteomes" id="UP001381693">
    <property type="component" value="Unassembled WGS sequence"/>
</dbReference>
<evidence type="ECO:0000313" key="2">
    <source>
        <dbReference type="Proteomes" id="UP001381693"/>
    </source>
</evidence>
<dbReference type="EMBL" id="JAXCGZ010002035">
    <property type="protein sequence ID" value="KAK7084602.1"/>
    <property type="molecule type" value="Genomic_DNA"/>
</dbReference>
<comment type="caution">
    <text evidence="1">The sequence shown here is derived from an EMBL/GenBank/DDBJ whole genome shotgun (WGS) entry which is preliminary data.</text>
</comment>
<dbReference type="AlphaFoldDB" id="A0AAN8XJE1"/>
<protein>
    <submittedName>
        <fullName evidence="1">Uncharacterized protein</fullName>
    </submittedName>
</protein>
<organism evidence="1 2">
    <name type="scientific">Halocaridina rubra</name>
    <name type="common">Hawaiian red shrimp</name>
    <dbReference type="NCBI Taxonomy" id="373956"/>
    <lineage>
        <taxon>Eukaryota</taxon>
        <taxon>Metazoa</taxon>
        <taxon>Ecdysozoa</taxon>
        <taxon>Arthropoda</taxon>
        <taxon>Crustacea</taxon>
        <taxon>Multicrustacea</taxon>
        <taxon>Malacostraca</taxon>
        <taxon>Eumalacostraca</taxon>
        <taxon>Eucarida</taxon>
        <taxon>Decapoda</taxon>
        <taxon>Pleocyemata</taxon>
        <taxon>Caridea</taxon>
        <taxon>Atyoidea</taxon>
        <taxon>Atyidae</taxon>
        <taxon>Halocaridina</taxon>
    </lineage>
</organism>
<reference evidence="1 2" key="1">
    <citation type="submission" date="2023-11" db="EMBL/GenBank/DDBJ databases">
        <title>Halocaridina rubra genome assembly.</title>
        <authorList>
            <person name="Smith C."/>
        </authorList>
    </citation>
    <scope>NUCLEOTIDE SEQUENCE [LARGE SCALE GENOMIC DNA]</scope>
    <source>
        <strain evidence="1">EP-1</strain>
        <tissue evidence="1">Whole</tissue>
    </source>
</reference>
<proteinExistence type="predicted"/>
<accession>A0AAN8XJE1</accession>
<evidence type="ECO:0000313" key="1">
    <source>
        <dbReference type="EMBL" id="KAK7084602.1"/>
    </source>
</evidence>
<keyword evidence="2" id="KW-1185">Reference proteome</keyword>
<feature type="non-terminal residue" evidence="1">
    <location>
        <position position="110"/>
    </location>
</feature>
<gene>
    <name evidence="1" type="ORF">SK128_010577</name>
</gene>
<name>A0AAN8XJE1_HALRR</name>